<dbReference type="eggNOG" id="COG0702">
    <property type="taxonomic scope" value="Bacteria"/>
</dbReference>
<dbReference type="AlphaFoldDB" id="F3KZX0"/>
<sequence length="227" mass="25021">MGKKAALIGATGATGQHLLVNLCDSGVYDCVQAFGRKRVYPQSHLVEEHLIDFDRPETWSSLIQADDIFLCLGTTLRIAGSKAAQYKVDFDYQYAFARYARESGAKRVFVISSPGSSPGANGFYLRMKGELDEAVKTLGFETTVLIKPSLIRAHREDKRIGERLGDRLLTPLCRLPVLHRYRPINATELALAIAIIATQIEAPASEYVLDDIQSVLPQGDPLREGNA</sequence>
<dbReference type="Gene3D" id="3.40.50.720">
    <property type="entry name" value="NAD(P)-binding Rossmann-like Domain"/>
    <property type="match status" value="1"/>
</dbReference>
<comment type="caution">
    <text evidence="1">The sequence shown here is derived from an EMBL/GenBank/DDBJ whole genome shotgun (WGS) entry which is preliminary data.</text>
</comment>
<dbReference type="Proteomes" id="UP000005615">
    <property type="component" value="Unassembled WGS sequence"/>
</dbReference>
<protein>
    <submittedName>
        <fullName evidence="1">NAD-dependent epimerase/dehydratase</fullName>
    </submittedName>
</protein>
<dbReference type="PANTHER" id="PTHR14097">
    <property type="entry name" value="OXIDOREDUCTASE HTATIP2"/>
    <property type="match status" value="1"/>
</dbReference>
<accession>F3KZX0</accession>
<name>F3KZX0_9GAMM</name>
<proteinExistence type="predicted"/>
<dbReference type="STRING" id="2518989.IMCC3088_582"/>
<reference evidence="1 2" key="1">
    <citation type="journal article" date="2011" name="J. Bacteriol.">
        <title>Genome sequence of strain IMCC3088, a proteorhodopsin-containing marine bacterium belonging to the OM60/NOR5 clade.</title>
        <authorList>
            <person name="Jang Y."/>
            <person name="Oh H.M."/>
            <person name="Kang I."/>
            <person name="Lee K."/>
            <person name="Yang S.J."/>
            <person name="Cho J.C."/>
        </authorList>
    </citation>
    <scope>NUCLEOTIDE SEQUENCE [LARGE SCALE GENOMIC DNA]</scope>
    <source>
        <strain evidence="1 2">IMCC3088</strain>
    </source>
</reference>
<keyword evidence="2" id="KW-1185">Reference proteome</keyword>
<dbReference type="EMBL" id="AEIG01000016">
    <property type="protein sequence ID" value="EGG30336.1"/>
    <property type="molecule type" value="Genomic_DNA"/>
</dbReference>
<dbReference type="SUPFAM" id="SSF51735">
    <property type="entry name" value="NAD(P)-binding Rossmann-fold domains"/>
    <property type="match status" value="1"/>
</dbReference>
<dbReference type="InterPro" id="IPR036291">
    <property type="entry name" value="NAD(P)-bd_dom_sf"/>
</dbReference>
<evidence type="ECO:0000313" key="2">
    <source>
        <dbReference type="Proteomes" id="UP000005615"/>
    </source>
</evidence>
<evidence type="ECO:0000313" key="1">
    <source>
        <dbReference type="EMBL" id="EGG30336.1"/>
    </source>
</evidence>
<dbReference type="OrthoDB" id="9798632at2"/>
<organism evidence="1 2">
    <name type="scientific">Aequoribacter fuscus</name>
    <dbReference type="NCBI Taxonomy" id="2518989"/>
    <lineage>
        <taxon>Bacteria</taxon>
        <taxon>Pseudomonadati</taxon>
        <taxon>Pseudomonadota</taxon>
        <taxon>Gammaproteobacteria</taxon>
        <taxon>Cellvibrionales</taxon>
        <taxon>Halieaceae</taxon>
        <taxon>Aequoribacter</taxon>
    </lineage>
</organism>
<gene>
    <name evidence="1" type="ORF">IMCC3088_582</name>
</gene>
<dbReference type="RefSeq" id="WP_009574964.1">
    <property type="nucleotide sequence ID" value="NZ_AEIG01000016.1"/>
</dbReference>
<dbReference type="PANTHER" id="PTHR14097:SF7">
    <property type="entry name" value="OXIDOREDUCTASE HTATIP2"/>
    <property type="match status" value="1"/>
</dbReference>